<evidence type="ECO:0000313" key="1">
    <source>
        <dbReference type="EMBL" id="KAH7996544.1"/>
    </source>
</evidence>
<protein>
    <submittedName>
        <fullName evidence="1">Uncharacterized protein</fullName>
    </submittedName>
</protein>
<dbReference type="Proteomes" id="UP000827872">
    <property type="component" value="Linkage Group LG15"/>
</dbReference>
<name>A0ACB8EVX4_9SAUR</name>
<sequence length="246" mass="27215">MTSCRLPALHSDGRMRLLTDRLQLRTSSLTPPLEGVDLRRKILTQRQKRYHQLPPPLPPPRPPPAPAHKTPLLLNPHSGSSSGSPQDLPLPLTPPNLPPPGKRLDQHCYAVSGRVPRDDTSAARAVKEQGVKSKEKPTGRCVPDRTCSSLSHSTAAGTKDKHRETAARRRRNAFALTRHEKHPSRRCLSARTRERGSREVHLFGPNPPEKVLMEETERQPPRSVGAPPASICKTSTVTMTSFTIKS</sequence>
<proteinExistence type="predicted"/>
<evidence type="ECO:0000313" key="2">
    <source>
        <dbReference type="Proteomes" id="UP000827872"/>
    </source>
</evidence>
<keyword evidence="2" id="KW-1185">Reference proteome</keyword>
<comment type="caution">
    <text evidence="1">The sequence shown here is derived from an EMBL/GenBank/DDBJ whole genome shotgun (WGS) entry which is preliminary data.</text>
</comment>
<accession>A0ACB8EVX4</accession>
<dbReference type="EMBL" id="CM037628">
    <property type="protein sequence ID" value="KAH7996544.1"/>
    <property type="molecule type" value="Genomic_DNA"/>
</dbReference>
<organism evidence="1 2">
    <name type="scientific">Sphaerodactylus townsendi</name>
    <dbReference type="NCBI Taxonomy" id="933632"/>
    <lineage>
        <taxon>Eukaryota</taxon>
        <taxon>Metazoa</taxon>
        <taxon>Chordata</taxon>
        <taxon>Craniata</taxon>
        <taxon>Vertebrata</taxon>
        <taxon>Euteleostomi</taxon>
        <taxon>Lepidosauria</taxon>
        <taxon>Squamata</taxon>
        <taxon>Bifurcata</taxon>
        <taxon>Gekkota</taxon>
        <taxon>Sphaerodactylidae</taxon>
        <taxon>Sphaerodactylus</taxon>
    </lineage>
</organism>
<gene>
    <name evidence="1" type="ORF">K3G42_007728</name>
</gene>
<reference evidence="1" key="1">
    <citation type="submission" date="2021-08" db="EMBL/GenBank/DDBJ databases">
        <title>The first chromosome-level gecko genome reveals the dynamic sex chromosomes of Neotropical dwarf geckos (Sphaerodactylidae: Sphaerodactylus).</title>
        <authorList>
            <person name="Pinto B.J."/>
            <person name="Keating S.E."/>
            <person name="Gamble T."/>
        </authorList>
    </citation>
    <scope>NUCLEOTIDE SEQUENCE</scope>
    <source>
        <strain evidence="1">TG3544</strain>
    </source>
</reference>